<dbReference type="Proteomes" id="UP001163835">
    <property type="component" value="Unassembled WGS sequence"/>
</dbReference>
<accession>A0ACC1TQR7</accession>
<feature type="non-terminal residue" evidence="1">
    <location>
        <position position="1"/>
    </location>
</feature>
<evidence type="ECO:0000313" key="2">
    <source>
        <dbReference type="Proteomes" id="UP001163835"/>
    </source>
</evidence>
<feature type="non-terminal residue" evidence="1">
    <location>
        <position position="81"/>
    </location>
</feature>
<comment type="caution">
    <text evidence="1">The sequence shown here is derived from an EMBL/GenBank/DDBJ whole genome shotgun (WGS) entry which is preliminary data.</text>
</comment>
<dbReference type="EMBL" id="MU795387">
    <property type="protein sequence ID" value="KAJ3806721.1"/>
    <property type="molecule type" value="Genomic_DNA"/>
</dbReference>
<evidence type="ECO:0000313" key="1">
    <source>
        <dbReference type="EMBL" id="KAJ3806721.1"/>
    </source>
</evidence>
<protein>
    <submittedName>
        <fullName evidence="1">Uncharacterized protein</fullName>
    </submittedName>
</protein>
<sequence>IMMMLANHDFPALQHLLSVALCHGASANHIIEKLQQLLDKLYSPQGGFTQRDLDIAFIAKALGGRYLLYALTKGMGLPSDC</sequence>
<organism evidence="1 2">
    <name type="scientific">Lentinula aff. lateritia</name>
    <dbReference type="NCBI Taxonomy" id="2804960"/>
    <lineage>
        <taxon>Eukaryota</taxon>
        <taxon>Fungi</taxon>
        <taxon>Dikarya</taxon>
        <taxon>Basidiomycota</taxon>
        <taxon>Agaricomycotina</taxon>
        <taxon>Agaricomycetes</taxon>
        <taxon>Agaricomycetidae</taxon>
        <taxon>Agaricales</taxon>
        <taxon>Marasmiineae</taxon>
        <taxon>Omphalotaceae</taxon>
        <taxon>Lentinula</taxon>
    </lineage>
</organism>
<reference evidence="1" key="1">
    <citation type="submission" date="2022-09" db="EMBL/GenBank/DDBJ databases">
        <title>A Global Phylogenomic Analysis of the Shiitake Genus Lentinula.</title>
        <authorList>
            <consortium name="DOE Joint Genome Institute"/>
            <person name="Sierra-Patev S."/>
            <person name="Min B."/>
            <person name="Naranjo-Ortiz M."/>
            <person name="Looney B."/>
            <person name="Konkel Z."/>
            <person name="Slot J.C."/>
            <person name="Sakamoto Y."/>
            <person name="Steenwyk J.L."/>
            <person name="Rokas A."/>
            <person name="Carro J."/>
            <person name="Camarero S."/>
            <person name="Ferreira P."/>
            <person name="Molpeceres G."/>
            <person name="Ruiz-Duenas F.J."/>
            <person name="Serrano A."/>
            <person name="Henrissat B."/>
            <person name="Drula E."/>
            <person name="Hughes K.W."/>
            <person name="Mata J.L."/>
            <person name="Ishikawa N.K."/>
            <person name="Vargas-Isla R."/>
            <person name="Ushijima S."/>
            <person name="Smith C.A."/>
            <person name="Ahrendt S."/>
            <person name="Andreopoulos W."/>
            <person name="He G."/>
            <person name="Labutti K."/>
            <person name="Lipzen A."/>
            <person name="Ng V."/>
            <person name="Riley R."/>
            <person name="Sandor L."/>
            <person name="Barry K."/>
            <person name="Martinez A.T."/>
            <person name="Xiao Y."/>
            <person name="Gibbons J.G."/>
            <person name="Terashima K."/>
            <person name="Grigoriev I.V."/>
            <person name="Hibbett D.S."/>
        </authorList>
    </citation>
    <scope>NUCLEOTIDE SEQUENCE</scope>
    <source>
        <strain evidence="1">TMI1499</strain>
    </source>
</reference>
<proteinExistence type="predicted"/>
<name>A0ACC1TQR7_9AGAR</name>
<gene>
    <name evidence="1" type="ORF">F5876DRAFT_27704</name>
</gene>
<keyword evidence="2" id="KW-1185">Reference proteome</keyword>